<dbReference type="AlphaFoldDB" id="A0A9P6NDR8"/>
<reference evidence="2" key="1">
    <citation type="submission" date="2013-11" db="EMBL/GenBank/DDBJ databases">
        <title>Genome sequence of the fusiform rust pathogen reveals effectors for host alternation and coevolution with pine.</title>
        <authorList>
            <consortium name="DOE Joint Genome Institute"/>
            <person name="Smith K."/>
            <person name="Pendleton A."/>
            <person name="Kubisiak T."/>
            <person name="Anderson C."/>
            <person name="Salamov A."/>
            <person name="Aerts A."/>
            <person name="Riley R."/>
            <person name="Clum A."/>
            <person name="Lindquist E."/>
            <person name="Ence D."/>
            <person name="Campbell M."/>
            <person name="Kronenberg Z."/>
            <person name="Feau N."/>
            <person name="Dhillon B."/>
            <person name="Hamelin R."/>
            <person name="Burleigh J."/>
            <person name="Smith J."/>
            <person name="Yandell M."/>
            <person name="Nelson C."/>
            <person name="Grigoriev I."/>
            <person name="Davis J."/>
        </authorList>
    </citation>
    <scope>NUCLEOTIDE SEQUENCE</scope>
    <source>
        <strain evidence="2">G11</strain>
    </source>
</reference>
<organism evidence="2 3">
    <name type="scientific">Cronartium quercuum f. sp. fusiforme G11</name>
    <dbReference type="NCBI Taxonomy" id="708437"/>
    <lineage>
        <taxon>Eukaryota</taxon>
        <taxon>Fungi</taxon>
        <taxon>Dikarya</taxon>
        <taxon>Basidiomycota</taxon>
        <taxon>Pucciniomycotina</taxon>
        <taxon>Pucciniomycetes</taxon>
        <taxon>Pucciniales</taxon>
        <taxon>Coleosporiaceae</taxon>
        <taxon>Cronartium</taxon>
    </lineage>
</organism>
<dbReference type="EMBL" id="MU167299">
    <property type="protein sequence ID" value="KAG0144239.1"/>
    <property type="molecule type" value="Genomic_DNA"/>
</dbReference>
<dbReference type="Proteomes" id="UP000886653">
    <property type="component" value="Unassembled WGS sequence"/>
</dbReference>
<evidence type="ECO:0000313" key="3">
    <source>
        <dbReference type="Proteomes" id="UP000886653"/>
    </source>
</evidence>
<comment type="caution">
    <text evidence="2">The sequence shown here is derived from an EMBL/GenBank/DDBJ whole genome shotgun (WGS) entry which is preliminary data.</text>
</comment>
<proteinExistence type="predicted"/>
<evidence type="ECO:0000313" key="2">
    <source>
        <dbReference type="EMBL" id="KAG0144239.1"/>
    </source>
</evidence>
<keyword evidence="1" id="KW-0812">Transmembrane</keyword>
<name>A0A9P6NDR8_9BASI</name>
<keyword evidence="1" id="KW-1133">Transmembrane helix</keyword>
<protein>
    <submittedName>
        <fullName evidence="2">Uncharacterized protein</fullName>
    </submittedName>
</protein>
<sequence length="127" mass="14346">MSTDSFVPMLFAGQNPYQRISEEVYPEPNSPPKKWKSFKTSILRVILGAILASTLLYYAYIKSGPQVNRDLSTHRPRIAVSHESDHSATRTSPLPTCSRTFLFKFSSLFGLGSELGLLEVELYHSHR</sequence>
<keyword evidence="3" id="KW-1185">Reference proteome</keyword>
<accession>A0A9P6NDR8</accession>
<gene>
    <name evidence="2" type="ORF">CROQUDRAFT_95235</name>
</gene>
<feature type="transmembrane region" description="Helical" evidence="1">
    <location>
        <begin position="42"/>
        <end position="60"/>
    </location>
</feature>
<keyword evidence="1" id="KW-0472">Membrane</keyword>
<evidence type="ECO:0000256" key="1">
    <source>
        <dbReference type="SAM" id="Phobius"/>
    </source>
</evidence>